<keyword evidence="11" id="KW-0479">Metal-binding</keyword>
<keyword evidence="5 11" id="KW-0808">Transferase</keyword>
<protein>
    <recommendedName>
        <fullName evidence="3 11">Shikimate kinase</fullName>
        <shortName evidence="11">SK</shortName>
        <ecNumber evidence="3 11">2.7.1.71</ecNumber>
    </recommendedName>
</protein>
<dbReference type="GO" id="GO:0005524">
    <property type="term" value="F:ATP binding"/>
    <property type="evidence" value="ECO:0007669"/>
    <property type="project" value="UniProtKB-UniRule"/>
</dbReference>
<comment type="cofactor">
    <cofactor evidence="11">
        <name>Mg(2+)</name>
        <dbReference type="ChEBI" id="CHEBI:18420"/>
    </cofactor>
    <text evidence="11">Binds 1 Mg(2+) ion per subunit.</text>
</comment>
<keyword evidence="4 11" id="KW-0028">Amino-acid biosynthesis</keyword>
<keyword evidence="7 11" id="KW-0418">Kinase</keyword>
<comment type="subunit">
    <text evidence="11">Monomer.</text>
</comment>
<evidence type="ECO:0000256" key="4">
    <source>
        <dbReference type="ARBA" id="ARBA00022605"/>
    </source>
</evidence>
<evidence type="ECO:0000313" key="13">
    <source>
        <dbReference type="Proteomes" id="UP000622860"/>
    </source>
</evidence>
<dbReference type="CDD" id="cd00464">
    <property type="entry name" value="SK"/>
    <property type="match status" value="1"/>
</dbReference>
<dbReference type="InterPro" id="IPR000623">
    <property type="entry name" value="Shikimate_kinase/TSH1"/>
</dbReference>
<proteinExistence type="inferred from homology"/>
<dbReference type="GO" id="GO:0008652">
    <property type="term" value="P:amino acid biosynthetic process"/>
    <property type="evidence" value="ECO:0007669"/>
    <property type="project" value="UniProtKB-KW"/>
</dbReference>
<comment type="function">
    <text evidence="11">Catalyzes the specific phosphorylation of the 3-hydroxyl group of shikimic acid using ATP as a cosubstrate.</text>
</comment>
<feature type="binding site" evidence="11">
    <location>
        <begin position="11"/>
        <end position="16"/>
    </location>
    <ligand>
        <name>ATP</name>
        <dbReference type="ChEBI" id="CHEBI:30616"/>
    </ligand>
</feature>
<keyword evidence="9 11" id="KW-0057">Aromatic amino acid biosynthesis</keyword>
<evidence type="ECO:0000256" key="3">
    <source>
        <dbReference type="ARBA" id="ARBA00012154"/>
    </source>
</evidence>
<dbReference type="GO" id="GO:0000287">
    <property type="term" value="F:magnesium ion binding"/>
    <property type="evidence" value="ECO:0007669"/>
    <property type="project" value="UniProtKB-UniRule"/>
</dbReference>
<dbReference type="InterPro" id="IPR031322">
    <property type="entry name" value="Shikimate/glucono_kinase"/>
</dbReference>
<dbReference type="Gene3D" id="3.40.50.300">
    <property type="entry name" value="P-loop containing nucleotide triphosphate hydrolases"/>
    <property type="match status" value="1"/>
</dbReference>
<keyword evidence="13" id="KW-1185">Reference proteome</keyword>
<name>A0A917H0Q0_9BACI</name>
<feature type="binding site" evidence="11">
    <location>
        <position position="57"/>
    </location>
    <ligand>
        <name>substrate</name>
    </ligand>
</feature>
<dbReference type="PROSITE" id="PS01128">
    <property type="entry name" value="SHIKIMATE_KINASE"/>
    <property type="match status" value="1"/>
</dbReference>
<evidence type="ECO:0000256" key="11">
    <source>
        <dbReference type="HAMAP-Rule" id="MF_00109"/>
    </source>
</evidence>
<evidence type="ECO:0000256" key="1">
    <source>
        <dbReference type="ARBA" id="ARBA00004842"/>
    </source>
</evidence>
<comment type="subcellular location">
    <subcellularLocation>
        <location evidence="11">Cytoplasm</location>
    </subcellularLocation>
</comment>
<dbReference type="InterPro" id="IPR023000">
    <property type="entry name" value="Shikimate_kinase_CS"/>
</dbReference>
<keyword evidence="8 11" id="KW-0067">ATP-binding</keyword>
<feature type="binding site" evidence="11">
    <location>
        <position position="115"/>
    </location>
    <ligand>
        <name>ATP</name>
        <dbReference type="ChEBI" id="CHEBI:30616"/>
    </ligand>
</feature>
<dbReference type="GO" id="GO:0009073">
    <property type="term" value="P:aromatic amino acid family biosynthetic process"/>
    <property type="evidence" value="ECO:0007669"/>
    <property type="project" value="UniProtKB-KW"/>
</dbReference>
<keyword evidence="6 11" id="KW-0547">Nucleotide-binding</keyword>
<comment type="catalytic activity">
    <reaction evidence="10 11">
        <text>shikimate + ATP = 3-phosphoshikimate + ADP + H(+)</text>
        <dbReference type="Rhea" id="RHEA:13121"/>
        <dbReference type="ChEBI" id="CHEBI:15378"/>
        <dbReference type="ChEBI" id="CHEBI:30616"/>
        <dbReference type="ChEBI" id="CHEBI:36208"/>
        <dbReference type="ChEBI" id="CHEBI:145989"/>
        <dbReference type="ChEBI" id="CHEBI:456216"/>
        <dbReference type="EC" id="2.7.1.71"/>
    </reaction>
</comment>
<dbReference type="PRINTS" id="PR01100">
    <property type="entry name" value="SHIKIMTKNASE"/>
</dbReference>
<dbReference type="SUPFAM" id="SSF52540">
    <property type="entry name" value="P-loop containing nucleoside triphosphate hydrolases"/>
    <property type="match status" value="1"/>
</dbReference>
<organism evidence="12 13">
    <name type="scientific">Virgibacillus oceani</name>
    <dbReference type="NCBI Taxonomy" id="1479511"/>
    <lineage>
        <taxon>Bacteria</taxon>
        <taxon>Bacillati</taxon>
        <taxon>Bacillota</taxon>
        <taxon>Bacilli</taxon>
        <taxon>Bacillales</taxon>
        <taxon>Bacillaceae</taxon>
        <taxon>Virgibacillus</taxon>
    </lineage>
</organism>
<reference evidence="12" key="2">
    <citation type="submission" date="2020-09" db="EMBL/GenBank/DDBJ databases">
        <authorList>
            <person name="Sun Q."/>
            <person name="Zhou Y."/>
        </authorList>
    </citation>
    <scope>NUCLEOTIDE SEQUENCE</scope>
    <source>
        <strain evidence="12">CGMCC 1.12754</strain>
    </source>
</reference>
<dbReference type="Proteomes" id="UP000622860">
    <property type="component" value="Unassembled WGS sequence"/>
</dbReference>
<dbReference type="GO" id="GO:0009423">
    <property type="term" value="P:chorismate biosynthetic process"/>
    <property type="evidence" value="ECO:0007669"/>
    <property type="project" value="UniProtKB-UniRule"/>
</dbReference>
<evidence type="ECO:0000256" key="8">
    <source>
        <dbReference type="ARBA" id="ARBA00022840"/>
    </source>
</evidence>
<feature type="binding site" evidence="11">
    <location>
        <position position="132"/>
    </location>
    <ligand>
        <name>substrate</name>
    </ligand>
</feature>
<evidence type="ECO:0000256" key="6">
    <source>
        <dbReference type="ARBA" id="ARBA00022741"/>
    </source>
</evidence>
<dbReference type="EMBL" id="BMFR01000001">
    <property type="protein sequence ID" value="GGG63782.1"/>
    <property type="molecule type" value="Genomic_DNA"/>
</dbReference>
<dbReference type="EC" id="2.7.1.71" evidence="3 11"/>
<evidence type="ECO:0000256" key="10">
    <source>
        <dbReference type="ARBA" id="ARBA00048567"/>
    </source>
</evidence>
<evidence type="ECO:0000313" key="12">
    <source>
        <dbReference type="EMBL" id="GGG63782.1"/>
    </source>
</evidence>
<dbReference type="RefSeq" id="WP_229683033.1">
    <property type="nucleotide sequence ID" value="NZ_BMFR01000001.1"/>
</dbReference>
<accession>A0A917H0Q0</accession>
<dbReference type="Pfam" id="PF01202">
    <property type="entry name" value="SKI"/>
    <property type="match status" value="1"/>
</dbReference>
<dbReference type="GO" id="GO:0004765">
    <property type="term" value="F:shikimate kinase activity"/>
    <property type="evidence" value="ECO:0007669"/>
    <property type="project" value="UniProtKB-UniRule"/>
</dbReference>
<gene>
    <name evidence="11 12" type="primary">aroK</name>
    <name evidence="12" type="ORF">GCM10011398_04040</name>
</gene>
<keyword evidence="11" id="KW-0963">Cytoplasm</keyword>
<feature type="binding site" evidence="11">
    <location>
        <position position="15"/>
    </location>
    <ligand>
        <name>Mg(2+)</name>
        <dbReference type="ChEBI" id="CHEBI:18420"/>
    </ligand>
</feature>
<evidence type="ECO:0000256" key="7">
    <source>
        <dbReference type="ARBA" id="ARBA00022777"/>
    </source>
</evidence>
<keyword evidence="11" id="KW-0460">Magnesium</keyword>
<comment type="caution">
    <text evidence="12">The sequence shown here is derived from an EMBL/GenBank/DDBJ whole genome shotgun (WGS) entry which is preliminary data.</text>
</comment>
<dbReference type="HAMAP" id="MF_00109">
    <property type="entry name" value="Shikimate_kinase"/>
    <property type="match status" value="1"/>
</dbReference>
<dbReference type="AlphaFoldDB" id="A0A917H0Q0"/>
<reference evidence="12" key="1">
    <citation type="journal article" date="2014" name="Int. J. Syst. Evol. Microbiol.">
        <title>Complete genome sequence of Corynebacterium casei LMG S-19264T (=DSM 44701T), isolated from a smear-ripened cheese.</title>
        <authorList>
            <consortium name="US DOE Joint Genome Institute (JGI-PGF)"/>
            <person name="Walter F."/>
            <person name="Albersmeier A."/>
            <person name="Kalinowski J."/>
            <person name="Ruckert C."/>
        </authorList>
    </citation>
    <scope>NUCLEOTIDE SEQUENCE</scope>
    <source>
        <strain evidence="12">CGMCC 1.12754</strain>
    </source>
</reference>
<sequence length="165" mass="18593">MKTIYLIGFMGSGKSSIGECLSLLLDVPLIDTDAAVEEKYSQSIAAIFKEKGESTFRIYESAALRDTPNTNAVVSTGGGIVENKGNTNYMKSGTVIYLHTSFHEIKRRLQYDQKRPLWNSRLEEKEQLYKLRLNLYKSCAEYTISTDSKSIEAITNEIIAKIKHV</sequence>
<dbReference type="PANTHER" id="PTHR21087:SF16">
    <property type="entry name" value="SHIKIMATE KINASE 1, CHLOROPLASTIC"/>
    <property type="match status" value="1"/>
</dbReference>
<feature type="binding site" evidence="11">
    <location>
        <position position="78"/>
    </location>
    <ligand>
        <name>substrate</name>
    </ligand>
</feature>
<evidence type="ECO:0000256" key="2">
    <source>
        <dbReference type="ARBA" id="ARBA00006997"/>
    </source>
</evidence>
<comment type="caution">
    <text evidence="11">Lacks conserved residue(s) required for the propagation of feature annotation.</text>
</comment>
<comment type="similarity">
    <text evidence="2 11">Belongs to the shikimate kinase family.</text>
</comment>
<dbReference type="InterPro" id="IPR027417">
    <property type="entry name" value="P-loop_NTPase"/>
</dbReference>
<comment type="pathway">
    <text evidence="1 11">Metabolic intermediate biosynthesis; chorismate biosynthesis; chorismate from D-erythrose 4-phosphate and phosphoenolpyruvate: step 5/7.</text>
</comment>
<dbReference type="PANTHER" id="PTHR21087">
    <property type="entry name" value="SHIKIMATE KINASE"/>
    <property type="match status" value="1"/>
</dbReference>
<feature type="binding site" evidence="11">
    <location>
        <position position="33"/>
    </location>
    <ligand>
        <name>substrate</name>
    </ligand>
</feature>
<dbReference type="GO" id="GO:0005829">
    <property type="term" value="C:cytosol"/>
    <property type="evidence" value="ECO:0007669"/>
    <property type="project" value="TreeGrafter"/>
</dbReference>
<evidence type="ECO:0000256" key="5">
    <source>
        <dbReference type="ARBA" id="ARBA00022679"/>
    </source>
</evidence>
<evidence type="ECO:0000256" key="9">
    <source>
        <dbReference type="ARBA" id="ARBA00023141"/>
    </source>
</evidence>